<dbReference type="RefSeq" id="XP_013762670.1">
    <property type="nucleotide sequence ID" value="XM_013907216.1"/>
</dbReference>
<dbReference type="AlphaFoldDB" id="A0A0L0D8F5"/>
<protein>
    <submittedName>
        <fullName evidence="1">Uncharacterized protein</fullName>
    </submittedName>
</protein>
<gene>
    <name evidence="1" type="ORF">AMSG_00391</name>
</gene>
<reference evidence="1 2" key="1">
    <citation type="submission" date="2010-05" db="EMBL/GenBank/DDBJ databases">
        <title>The Genome Sequence of Thecamonas trahens ATCC 50062.</title>
        <authorList>
            <consortium name="The Broad Institute Genome Sequencing Platform"/>
            <person name="Russ C."/>
            <person name="Cuomo C."/>
            <person name="Shea T."/>
            <person name="Young S.K."/>
            <person name="Zeng Q."/>
            <person name="Koehrsen M."/>
            <person name="Haas B."/>
            <person name="Borodovsky M."/>
            <person name="Guigo R."/>
            <person name="Alvarado L."/>
            <person name="Berlin A."/>
            <person name="Bochicchio J."/>
            <person name="Borenstein D."/>
            <person name="Chapman S."/>
            <person name="Chen Z."/>
            <person name="Freedman E."/>
            <person name="Gellesch M."/>
            <person name="Goldberg J."/>
            <person name="Griggs A."/>
            <person name="Gujja S."/>
            <person name="Heilman E."/>
            <person name="Heiman D."/>
            <person name="Hepburn T."/>
            <person name="Howarth C."/>
            <person name="Jen D."/>
            <person name="Larson L."/>
            <person name="Mehta T."/>
            <person name="Park D."/>
            <person name="Pearson M."/>
            <person name="Roberts A."/>
            <person name="Saif S."/>
            <person name="Shenoy N."/>
            <person name="Sisk P."/>
            <person name="Stolte C."/>
            <person name="Sykes S."/>
            <person name="Thomson T."/>
            <person name="Walk T."/>
            <person name="White J."/>
            <person name="Yandava C."/>
            <person name="Burger G."/>
            <person name="Gray M.W."/>
            <person name="Holland P.W.H."/>
            <person name="King N."/>
            <person name="Lang F.B.F."/>
            <person name="Roger A.J."/>
            <person name="Ruiz-Trillo I."/>
            <person name="Lander E."/>
            <person name="Nusbaum C."/>
        </authorList>
    </citation>
    <scope>NUCLEOTIDE SEQUENCE [LARGE SCALE GENOMIC DNA]</scope>
    <source>
        <strain evidence="1 2">ATCC 50062</strain>
    </source>
</reference>
<dbReference type="GeneID" id="25560200"/>
<dbReference type="EMBL" id="GL349434">
    <property type="protein sequence ID" value="KNC48614.1"/>
    <property type="molecule type" value="Genomic_DNA"/>
</dbReference>
<accession>A0A0L0D8F5</accession>
<sequence>MLKIRRKRARNDSVRFYLNDAVDSLRNDIRVMCARRPINAPPPVSRPWFGGVRPEQVHAAQPPTAFHSEDRAAVRVERLPAIRKPALSPTSLVVETVRNPMQSSTARKPALLAALERELESSLRGVPDDVSGARDAYSAHAAILDRLAGAFGVYGSLLARIHGATAAYVRTLEAGARSSPDAPDHEVAWMRERITILQAQVNEMRRGLDDAHRANELLHSQLHDADIQYQELYDKFLLLTADHMHAQQRK</sequence>
<proteinExistence type="predicted"/>
<evidence type="ECO:0000313" key="1">
    <source>
        <dbReference type="EMBL" id="KNC48614.1"/>
    </source>
</evidence>
<dbReference type="Proteomes" id="UP000054408">
    <property type="component" value="Unassembled WGS sequence"/>
</dbReference>
<keyword evidence="2" id="KW-1185">Reference proteome</keyword>
<evidence type="ECO:0000313" key="2">
    <source>
        <dbReference type="Proteomes" id="UP000054408"/>
    </source>
</evidence>
<organism evidence="1 2">
    <name type="scientific">Thecamonas trahens ATCC 50062</name>
    <dbReference type="NCBI Taxonomy" id="461836"/>
    <lineage>
        <taxon>Eukaryota</taxon>
        <taxon>Apusozoa</taxon>
        <taxon>Apusomonadida</taxon>
        <taxon>Apusomonadidae</taxon>
        <taxon>Thecamonas</taxon>
    </lineage>
</organism>
<name>A0A0L0D8F5_THETB</name>